<dbReference type="PANTHER" id="PTHR19879:SF9">
    <property type="entry name" value="TRANSCRIPTION INITIATION FACTOR TFIID SUBUNIT 5"/>
    <property type="match status" value="1"/>
</dbReference>
<dbReference type="PROSITE" id="PS50294">
    <property type="entry name" value="WD_REPEATS_REGION"/>
    <property type="match status" value="1"/>
</dbReference>
<reference evidence="2" key="2">
    <citation type="journal article" date="2022" name="Microbiol. Resour. Announc.">
        <title>Metagenome Sequencing to Explore Phylogenomics of Terrestrial Cyanobacteria.</title>
        <authorList>
            <person name="Ward R.D."/>
            <person name="Stajich J.E."/>
            <person name="Johansen J.R."/>
            <person name="Huntemann M."/>
            <person name="Clum A."/>
            <person name="Foster B."/>
            <person name="Foster B."/>
            <person name="Roux S."/>
            <person name="Palaniappan K."/>
            <person name="Varghese N."/>
            <person name="Mukherjee S."/>
            <person name="Reddy T.B.K."/>
            <person name="Daum C."/>
            <person name="Copeland A."/>
            <person name="Chen I.A."/>
            <person name="Ivanova N.N."/>
            <person name="Kyrpides N.C."/>
            <person name="Shapiro N."/>
            <person name="Eloe-Fadrosh E.A."/>
            <person name="Pietrasiak N."/>
        </authorList>
    </citation>
    <scope>NUCLEOTIDE SEQUENCE</scope>
    <source>
        <strain evidence="2">GSE-NOS-MK-12-04C</strain>
    </source>
</reference>
<dbReference type="AlphaFoldDB" id="A0A951QVP8"/>
<organism evidence="2 3">
    <name type="scientific">Cyanomargarita calcarea GSE-NOS-MK-12-04C</name>
    <dbReference type="NCBI Taxonomy" id="2839659"/>
    <lineage>
        <taxon>Bacteria</taxon>
        <taxon>Bacillati</taxon>
        <taxon>Cyanobacteriota</taxon>
        <taxon>Cyanophyceae</taxon>
        <taxon>Nostocales</taxon>
        <taxon>Cyanomargaritaceae</taxon>
        <taxon>Cyanomargarita</taxon>
    </lineage>
</organism>
<gene>
    <name evidence="2" type="ORF">KME60_30060</name>
</gene>
<dbReference type="PROSITE" id="PS50082">
    <property type="entry name" value="WD_REPEATS_2"/>
    <property type="match status" value="2"/>
</dbReference>
<dbReference type="SUPFAM" id="SSF50978">
    <property type="entry name" value="WD40 repeat-like"/>
    <property type="match status" value="1"/>
</dbReference>
<dbReference type="Pfam" id="PF00400">
    <property type="entry name" value="WD40"/>
    <property type="match status" value="3"/>
</dbReference>
<reference evidence="2" key="1">
    <citation type="submission" date="2021-05" db="EMBL/GenBank/DDBJ databases">
        <authorList>
            <person name="Pietrasiak N."/>
            <person name="Ward R."/>
            <person name="Stajich J.E."/>
            <person name="Kurbessoian T."/>
        </authorList>
    </citation>
    <scope>NUCLEOTIDE SEQUENCE</scope>
    <source>
        <strain evidence="2">GSE-NOS-MK-12-04C</strain>
    </source>
</reference>
<proteinExistence type="predicted"/>
<evidence type="ECO:0000256" key="1">
    <source>
        <dbReference type="PROSITE-ProRule" id="PRU00221"/>
    </source>
</evidence>
<sequence>MTTGLPVKSTLLLCAPSQRIVSNVVDKGGSENSIQLWDIQGNQIGQSVKNDQGFSVASIAFSPDGQQIVSGSTSYTGQSFVCLLHLQVDSLDKKKLCKPILGKLRMVAFSPDKKTVAIGQDDGGVYLWNWQTNQIGQRFGGNEQPVLSIAFSPDNKTIASGNKDGNVRLWKLDGTPIGKDRAEA</sequence>
<evidence type="ECO:0000313" key="2">
    <source>
        <dbReference type="EMBL" id="MBW4671558.1"/>
    </source>
</evidence>
<feature type="repeat" description="WD" evidence="1">
    <location>
        <begin position="107"/>
        <end position="138"/>
    </location>
</feature>
<dbReference type="InterPro" id="IPR015943">
    <property type="entry name" value="WD40/YVTN_repeat-like_dom_sf"/>
</dbReference>
<evidence type="ECO:0000313" key="3">
    <source>
        <dbReference type="Proteomes" id="UP000729701"/>
    </source>
</evidence>
<comment type="caution">
    <text evidence="2">The sequence shown here is derived from an EMBL/GenBank/DDBJ whole genome shotgun (WGS) entry which is preliminary data.</text>
</comment>
<feature type="repeat" description="WD" evidence="1">
    <location>
        <begin position="139"/>
        <end position="173"/>
    </location>
</feature>
<dbReference type="InterPro" id="IPR036322">
    <property type="entry name" value="WD40_repeat_dom_sf"/>
</dbReference>
<name>A0A951QVP8_9CYAN</name>
<protein>
    <recommendedName>
        <fullName evidence="4">Anaphase-promoting complex subunit 4 WD40 domain-containing protein</fullName>
    </recommendedName>
</protein>
<dbReference type="Gene3D" id="2.130.10.10">
    <property type="entry name" value="YVTN repeat-like/Quinoprotein amine dehydrogenase"/>
    <property type="match status" value="2"/>
</dbReference>
<dbReference type="Proteomes" id="UP000729701">
    <property type="component" value="Unassembled WGS sequence"/>
</dbReference>
<evidence type="ECO:0008006" key="4">
    <source>
        <dbReference type="Google" id="ProtNLM"/>
    </source>
</evidence>
<keyword evidence="1" id="KW-0853">WD repeat</keyword>
<dbReference type="PANTHER" id="PTHR19879">
    <property type="entry name" value="TRANSCRIPTION INITIATION FACTOR TFIID"/>
    <property type="match status" value="1"/>
</dbReference>
<dbReference type="SMART" id="SM00320">
    <property type="entry name" value="WD40"/>
    <property type="match status" value="3"/>
</dbReference>
<dbReference type="EMBL" id="JAHHGZ010000048">
    <property type="protein sequence ID" value="MBW4671558.1"/>
    <property type="molecule type" value="Genomic_DNA"/>
</dbReference>
<accession>A0A951QVP8</accession>
<dbReference type="InterPro" id="IPR001680">
    <property type="entry name" value="WD40_rpt"/>
</dbReference>